<organism evidence="1 2">
    <name type="scientific">Trichonephila clavata</name>
    <name type="common">Joro spider</name>
    <name type="synonym">Nephila clavata</name>
    <dbReference type="NCBI Taxonomy" id="2740835"/>
    <lineage>
        <taxon>Eukaryota</taxon>
        <taxon>Metazoa</taxon>
        <taxon>Ecdysozoa</taxon>
        <taxon>Arthropoda</taxon>
        <taxon>Chelicerata</taxon>
        <taxon>Arachnida</taxon>
        <taxon>Araneae</taxon>
        <taxon>Araneomorphae</taxon>
        <taxon>Entelegynae</taxon>
        <taxon>Araneoidea</taxon>
        <taxon>Nephilidae</taxon>
        <taxon>Trichonephila</taxon>
    </lineage>
</organism>
<dbReference type="Proteomes" id="UP000887116">
    <property type="component" value="Unassembled WGS sequence"/>
</dbReference>
<protein>
    <submittedName>
        <fullName evidence="1">DUF1758 domain-containing protein</fullName>
    </submittedName>
</protein>
<dbReference type="OrthoDB" id="6434979at2759"/>
<reference evidence="1" key="1">
    <citation type="submission" date="2020-07" db="EMBL/GenBank/DDBJ databases">
        <title>Multicomponent nature underlies the extraordinary mechanical properties of spider dragline silk.</title>
        <authorList>
            <person name="Kono N."/>
            <person name="Nakamura H."/>
            <person name="Mori M."/>
            <person name="Yoshida Y."/>
            <person name="Ohtoshi R."/>
            <person name="Malay A.D."/>
            <person name="Moran D.A.P."/>
            <person name="Tomita M."/>
            <person name="Numata K."/>
            <person name="Arakawa K."/>
        </authorList>
    </citation>
    <scope>NUCLEOTIDE SEQUENCE</scope>
</reference>
<dbReference type="EMBL" id="BMAO01005384">
    <property type="protein sequence ID" value="GFR01143.1"/>
    <property type="molecule type" value="Genomic_DNA"/>
</dbReference>
<sequence>MSDVSINENVCLYVKDPDEGHILLGADIARDISTGEIKHLHKGLVAVNTRLGWAVIGKVRNSDSYTKDSNVLLSLHVHNSDFSTLWSLETIGIRDPGEKATRKDLEHRFP</sequence>
<proteinExistence type="predicted"/>
<name>A0A8X6GCM9_TRICU</name>
<comment type="caution">
    <text evidence="1">The sequence shown here is derived from an EMBL/GenBank/DDBJ whole genome shotgun (WGS) entry which is preliminary data.</text>
</comment>
<evidence type="ECO:0000313" key="1">
    <source>
        <dbReference type="EMBL" id="GFR01143.1"/>
    </source>
</evidence>
<gene>
    <name evidence="1" type="primary">AVEN_188203_1</name>
    <name evidence="1" type="ORF">TNCT_238121</name>
</gene>
<evidence type="ECO:0000313" key="2">
    <source>
        <dbReference type="Proteomes" id="UP000887116"/>
    </source>
</evidence>
<dbReference type="AlphaFoldDB" id="A0A8X6GCM9"/>
<accession>A0A8X6GCM9</accession>
<keyword evidence="2" id="KW-1185">Reference proteome</keyword>